<dbReference type="PROSITE" id="PS00059">
    <property type="entry name" value="ADH_ZINC"/>
    <property type="match status" value="1"/>
</dbReference>
<evidence type="ECO:0000256" key="2">
    <source>
        <dbReference type="ARBA" id="ARBA00022723"/>
    </source>
</evidence>
<dbReference type="Gene3D" id="3.90.180.10">
    <property type="entry name" value="Medium-chain alcohol dehydrogenases, catalytic domain"/>
    <property type="match status" value="1"/>
</dbReference>
<dbReference type="GO" id="GO:0008270">
    <property type="term" value="F:zinc ion binding"/>
    <property type="evidence" value="ECO:0007669"/>
    <property type="project" value="InterPro"/>
</dbReference>
<dbReference type="SUPFAM" id="SSF50129">
    <property type="entry name" value="GroES-like"/>
    <property type="match status" value="2"/>
</dbReference>
<evidence type="ECO:0000256" key="6">
    <source>
        <dbReference type="RuleBase" id="RU361277"/>
    </source>
</evidence>
<feature type="domain" description="Enoyl reductase (ER)" evidence="8">
    <location>
        <begin position="12"/>
        <end position="371"/>
    </location>
</feature>
<evidence type="ECO:0000256" key="1">
    <source>
        <dbReference type="ARBA" id="ARBA00001947"/>
    </source>
</evidence>
<dbReference type="AlphaFoldDB" id="A0A1M6YVT2"/>
<dbReference type="RefSeq" id="WP_073197281.1">
    <property type="nucleotide sequence ID" value="NZ_FRBN01000008.1"/>
</dbReference>
<dbReference type="CDD" id="cd08281">
    <property type="entry name" value="liver_ADH_like1"/>
    <property type="match status" value="1"/>
</dbReference>
<dbReference type="Pfam" id="PF00107">
    <property type="entry name" value="ADH_zinc_N"/>
    <property type="match status" value="1"/>
</dbReference>
<dbReference type="InterPro" id="IPR013154">
    <property type="entry name" value="ADH-like_N"/>
</dbReference>
<dbReference type="GO" id="GO:0046294">
    <property type="term" value="P:formaldehyde catabolic process"/>
    <property type="evidence" value="ECO:0007669"/>
    <property type="project" value="TreeGrafter"/>
</dbReference>
<dbReference type="GO" id="GO:0051903">
    <property type="term" value="F:S-(hydroxymethyl)glutathione dehydrogenase [NAD(P)+] activity"/>
    <property type="evidence" value="ECO:0007669"/>
    <property type="project" value="TreeGrafter"/>
</dbReference>
<dbReference type="Proteomes" id="UP000184191">
    <property type="component" value="Unassembled WGS sequence"/>
</dbReference>
<dbReference type="InterPro" id="IPR013149">
    <property type="entry name" value="ADH-like_C"/>
</dbReference>
<dbReference type="Pfam" id="PF08240">
    <property type="entry name" value="ADH_N"/>
    <property type="match status" value="1"/>
</dbReference>
<dbReference type="InterPro" id="IPR011032">
    <property type="entry name" value="GroES-like_sf"/>
</dbReference>
<evidence type="ECO:0000256" key="7">
    <source>
        <dbReference type="SAM" id="Phobius"/>
    </source>
</evidence>
<evidence type="ECO:0000256" key="5">
    <source>
        <dbReference type="ARBA" id="ARBA00023027"/>
    </source>
</evidence>
<dbReference type="PANTHER" id="PTHR43880:SF12">
    <property type="entry name" value="ALCOHOL DEHYDROGENASE CLASS-3"/>
    <property type="match status" value="1"/>
</dbReference>
<dbReference type="InterPro" id="IPR020843">
    <property type="entry name" value="ER"/>
</dbReference>
<evidence type="ECO:0000313" key="9">
    <source>
        <dbReference type="EMBL" id="SHL22203.1"/>
    </source>
</evidence>
<keyword evidence="4" id="KW-0560">Oxidoreductase</keyword>
<comment type="similarity">
    <text evidence="6">Belongs to the zinc-containing alcohol dehydrogenase family.</text>
</comment>
<keyword evidence="7" id="KW-0472">Membrane</keyword>
<dbReference type="InterPro" id="IPR002328">
    <property type="entry name" value="ADH_Zn_CS"/>
</dbReference>
<dbReference type="EMBL" id="FRBN01000008">
    <property type="protein sequence ID" value="SHL22203.1"/>
    <property type="molecule type" value="Genomic_DNA"/>
</dbReference>
<feature type="transmembrane region" description="Helical" evidence="7">
    <location>
        <begin position="198"/>
        <end position="223"/>
    </location>
</feature>
<dbReference type="GO" id="GO:0005829">
    <property type="term" value="C:cytosol"/>
    <property type="evidence" value="ECO:0007669"/>
    <property type="project" value="TreeGrafter"/>
</dbReference>
<feature type="transmembrane region" description="Helical" evidence="7">
    <location>
        <begin position="166"/>
        <end position="186"/>
    </location>
</feature>
<reference evidence="10" key="1">
    <citation type="submission" date="2016-11" db="EMBL/GenBank/DDBJ databases">
        <authorList>
            <person name="Varghese N."/>
            <person name="Submissions S."/>
        </authorList>
    </citation>
    <scope>NUCLEOTIDE SEQUENCE [LARGE SCALE GENOMIC DNA]</scope>
    <source>
        <strain evidence="10">DSM 29327</strain>
    </source>
</reference>
<protein>
    <submittedName>
        <fullName evidence="9">Alcohol dehydrogenase</fullName>
    </submittedName>
</protein>
<dbReference type="OrthoDB" id="9770544at2"/>
<evidence type="ECO:0000256" key="3">
    <source>
        <dbReference type="ARBA" id="ARBA00022833"/>
    </source>
</evidence>
<keyword evidence="7" id="KW-0812">Transmembrane</keyword>
<keyword evidence="2 6" id="KW-0479">Metal-binding</keyword>
<organism evidence="9 10">
    <name type="scientific">Roseovarius marisflavi</name>
    <dbReference type="NCBI Taxonomy" id="1054996"/>
    <lineage>
        <taxon>Bacteria</taxon>
        <taxon>Pseudomonadati</taxon>
        <taxon>Pseudomonadota</taxon>
        <taxon>Alphaproteobacteria</taxon>
        <taxon>Rhodobacterales</taxon>
        <taxon>Roseobacteraceae</taxon>
        <taxon>Roseovarius</taxon>
    </lineage>
</organism>
<keyword evidence="3 6" id="KW-0862">Zinc</keyword>
<proteinExistence type="inferred from homology"/>
<sequence>MKITAAVLMRDGITSNFAKESPLEVREIDLAPPGRGEVLIRVAAAGVCHSDLSVINGTRPRPLPMVLGHEASGYVEEVGEGVDDLEPGDHVVCIFAPGCRNCNPCAEGRPALCERAAKHHGAGELMTAARRLSMNGQPINHHVGVSAFATHAVMDRRSLVKVDHKLPASVSALFSCAMLTGAGAVFNTARILPGQSVAVIGLGGVGLAAVLGAAAAGAGRIIAIDPFAAKMDAARSMGATDCITADENTIQAVRDLTNGGVDCAIELAGSVKALETAYEITRRGGLTVTAGLPHPDQRMALPALKLVAEERTLKGSYIGSCVPQRDLPRMFALYELGKLPVEKMLSHRVRLDDINLAMDRLNDGTAIRQIVEFD</sequence>
<gene>
    <name evidence="9" type="ORF">SAMN05444414_10818</name>
</gene>
<dbReference type="STRING" id="1054996.SAMN05444414_10818"/>
<keyword evidence="10" id="KW-1185">Reference proteome</keyword>
<keyword evidence="5" id="KW-0520">NAD</keyword>
<dbReference type="InterPro" id="IPR036291">
    <property type="entry name" value="NAD(P)-bd_dom_sf"/>
</dbReference>
<evidence type="ECO:0000259" key="8">
    <source>
        <dbReference type="SMART" id="SM00829"/>
    </source>
</evidence>
<dbReference type="PANTHER" id="PTHR43880">
    <property type="entry name" value="ALCOHOL DEHYDROGENASE"/>
    <property type="match status" value="1"/>
</dbReference>
<keyword evidence="7" id="KW-1133">Transmembrane helix</keyword>
<dbReference type="FunFam" id="3.40.50.720:FF:000003">
    <property type="entry name" value="S-(hydroxymethyl)glutathione dehydrogenase"/>
    <property type="match status" value="1"/>
</dbReference>
<comment type="cofactor">
    <cofactor evidence="1 6">
        <name>Zn(2+)</name>
        <dbReference type="ChEBI" id="CHEBI:29105"/>
    </cofactor>
</comment>
<evidence type="ECO:0000256" key="4">
    <source>
        <dbReference type="ARBA" id="ARBA00023002"/>
    </source>
</evidence>
<name>A0A1M6YVT2_9RHOB</name>
<dbReference type="Gene3D" id="3.40.50.720">
    <property type="entry name" value="NAD(P)-binding Rossmann-like Domain"/>
    <property type="match status" value="1"/>
</dbReference>
<dbReference type="SUPFAM" id="SSF51735">
    <property type="entry name" value="NAD(P)-binding Rossmann-fold domains"/>
    <property type="match status" value="1"/>
</dbReference>
<evidence type="ECO:0000313" key="10">
    <source>
        <dbReference type="Proteomes" id="UP000184191"/>
    </source>
</evidence>
<dbReference type="SMART" id="SM00829">
    <property type="entry name" value="PKS_ER"/>
    <property type="match status" value="1"/>
</dbReference>
<accession>A0A1M6YVT2</accession>